<keyword evidence="2" id="KW-1185">Reference proteome</keyword>
<evidence type="ECO:0000313" key="1">
    <source>
        <dbReference type="EMBL" id="GAA3703348.1"/>
    </source>
</evidence>
<gene>
    <name evidence="1" type="ORF">GCM10022204_20760</name>
</gene>
<sequence>MAKTAEDRRRERAPHALFRLTERHAGSSRLRGRAVSAATVQPSEAVRLVELLAAGAATYAAGEDRVDSDDLVAALTLVPHVRAELDESELGLLIMARGRGLTWQQIAEAQGLGSAQAAQQRHDRLAARIEDS</sequence>
<dbReference type="RefSeq" id="WP_344812248.1">
    <property type="nucleotide sequence ID" value="NZ_BAAAYX010000004.1"/>
</dbReference>
<organism evidence="1 2">
    <name type="scientific">Microlunatus aurantiacus</name>
    <dbReference type="NCBI Taxonomy" id="446786"/>
    <lineage>
        <taxon>Bacteria</taxon>
        <taxon>Bacillati</taxon>
        <taxon>Actinomycetota</taxon>
        <taxon>Actinomycetes</taxon>
        <taxon>Propionibacteriales</taxon>
        <taxon>Propionibacteriaceae</taxon>
        <taxon>Microlunatus</taxon>
    </lineage>
</organism>
<proteinExistence type="predicted"/>
<evidence type="ECO:0000313" key="2">
    <source>
        <dbReference type="Proteomes" id="UP001500051"/>
    </source>
</evidence>
<protein>
    <recommendedName>
        <fullName evidence="3">DNA-binding protein</fullName>
    </recommendedName>
</protein>
<name>A0ABP7DBQ4_9ACTN</name>
<accession>A0ABP7DBQ4</accession>
<reference evidence="2" key="1">
    <citation type="journal article" date="2019" name="Int. J. Syst. Evol. Microbiol.">
        <title>The Global Catalogue of Microorganisms (GCM) 10K type strain sequencing project: providing services to taxonomists for standard genome sequencing and annotation.</title>
        <authorList>
            <consortium name="The Broad Institute Genomics Platform"/>
            <consortium name="The Broad Institute Genome Sequencing Center for Infectious Disease"/>
            <person name="Wu L."/>
            <person name="Ma J."/>
        </authorList>
    </citation>
    <scope>NUCLEOTIDE SEQUENCE [LARGE SCALE GENOMIC DNA]</scope>
    <source>
        <strain evidence="2">JCM 16548</strain>
    </source>
</reference>
<dbReference type="EMBL" id="BAAAYX010000004">
    <property type="protein sequence ID" value="GAA3703348.1"/>
    <property type="molecule type" value="Genomic_DNA"/>
</dbReference>
<comment type="caution">
    <text evidence="1">The sequence shown here is derived from an EMBL/GenBank/DDBJ whole genome shotgun (WGS) entry which is preliminary data.</text>
</comment>
<dbReference type="Proteomes" id="UP001500051">
    <property type="component" value="Unassembled WGS sequence"/>
</dbReference>
<evidence type="ECO:0008006" key="3">
    <source>
        <dbReference type="Google" id="ProtNLM"/>
    </source>
</evidence>